<feature type="chain" id="PRO_5046804045" evidence="4">
    <location>
        <begin position="33"/>
        <end position="423"/>
    </location>
</feature>
<sequence length="423" mass="46311">MADLRSFRRIPGPLQLLLLLLLLLPWDLVVTGQNIEVTQLPETISVKAGENLTLRCTLTGVNIPGSVRWYKGLDRNQTPIYSDKQGSSNRGVRVIPGSSTDFSINIQNVRPEDGGAYYCVKFRAGNPERELASGKGTLVSVIAMPSQPVVLGPTRRITPGSQASFSCSTGGFSPREITVSWLKDGKKIPGGQTNIVNSDEKQSISYRAENTVEILLERGDVKSQLTCQIQHRSLEGRGPLQQTFTLGDVLRVPPKVRLEINPPSPVQLNSSVTVTCNAESFYPEDAKVELFSKDAQARKGKLGVKTSNPDGTFSLKSNLEMMANEDKNSSIFLCQVQHDSQPLVNETARLLIRMQLEDNRSVGGPIESSQLLSLLVLCITLFLSKAAILLFISCLFLVKVCGRKRTQPPSGTFQEVKPSELSS</sequence>
<dbReference type="InterPro" id="IPR013783">
    <property type="entry name" value="Ig-like_fold"/>
</dbReference>
<keyword evidence="3" id="KW-0812">Transmembrane</keyword>
<name>A0ABM3YYA9_PANGU</name>
<keyword evidence="1" id="KW-1015">Disulfide bond</keyword>
<evidence type="ECO:0000259" key="5">
    <source>
        <dbReference type="PROSITE" id="PS50835"/>
    </source>
</evidence>
<dbReference type="SMART" id="SM00409">
    <property type="entry name" value="IG"/>
    <property type="match status" value="2"/>
</dbReference>
<keyword evidence="4" id="KW-0732">Signal</keyword>
<dbReference type="InterPro" id="IPR051755">
    <property type="entry name" value="Ig-like_CS_Receptor"/>
</dbReference>
<protein>
    <submittedName>
        <fullName evidence="7">Signal-regulatory protein gamma-like</fullName>
    </submittedName>
</protein>
<dbReference type="InterPro" id="IPR003599">
    <property type="entry name" value="Ig_sub"/>
</dbReference>
<dbReference type="SUPFAM" id="SSF48726">
    <property type="entry name" value="Immunoglobulin"/>
    <property type="match status" value="3"/>
</dbReference>
<keyword evidence="6" id="KW-1185">Reference proteome</keyword>
<feature type="signal peptide" evidence="4">
    <location>
        <begin position="1"/>
        <end position="32"/>
    </location>
</feature>
<dbReference type="InterPro" id="IPR036179">
    <property type="entry name" value="Ig-like_dom_sf"/>
</dbReference>
<accession>A0ABM3YYA9</accession>
<dbReference type="InterPro" id="IPR013106">
    <property type="entry name" value="Ig_V-set"/>
</dbReference>
<evidence type="ECO:0000256" key="1">
    <source>
        <dbReference type="ARBA" id="ARBA00023157"/>
    </source>
</evidence>
<dbReference type="SMART" id="SM00407">
    <property type="entry name" value="IGc1"/>
    <property type="match status" value="2"/>
</dbReference>
<feature type="transmembrane region" description="Helical" evidence="3">
    <location>
        <begin position="371"/>
        <end position="398"/>
    </location>
</feature>
<dbReference type="PANTHER" id="PTHR19971">
    <property type="entry name" value="SIGNAL-REGULATORY PROTEIN BETA"/>
    <property type="match status" value="1"/>
</dbReference>
<evidence type="ECO:0000256" key="4">
    <source>
        <dbReference type="SAM" id="SignalP"/>
    </source>
</evidence>
<evidence type="ECO:0000256" key="2">
    <source>
        <dbReference type="ARBA" id="ARBA00023180"/>
    </source>
</evidence>
<evidence type="ECO:0000256" key="3">
    <source>
        <dbReference type="SAM" id="Phobius"/>
    </source>
</evidence>
<organism evidence="6 7">
    <name type="scientific">Pantherophis guttatus</name>
    <name type="common">Corn snake</name>
    <name type="synonym">Elaphe guttata</name>
    <dbReference type="NCBI Taxonomy" id="94885"/>
    <lineage>
        <taxon>Eukaryota</taxon>
        <taxon>Metazoa</taxon>
        <taxon>Chordata</taxon>
        <taxon>Craniata</taxon>
        <taxon>Vertebrata</taxon>
        <taxon>Euteleostomi</taxon>
        <taxon>Lepidosauria</taxon>
        <taxon>Squamata</taxon>
        <taxon>Bifurcata</taxon>
        <taxon>Unidentata</taxon>
        <taxon>Episquamata</taxon>
        <taxon>Toxicofera</taxon>
        <taxon>Serpentes</taxon>
        <taxon>Colubroidea</taxon>
        <taxon>Colubridae</taxon>
        <taxon>Colubrinae</taxon>
        <taxon>Pantherophis</taxon>
    </lineage>
</organism>
<keyword evidence="3" id="KW-0472">Membrane</keyword>
<feature type="domain" description="Ig-like" evidence="5">
    <location>
        <begin position="254"/>
        <end position="351"/>
    </location>
</feature>
<keyword evidence="2" id="KW-0325">Glycoprotein</keyword>
<dbReference type="SMART" id="SM00406">
    <property type="entry name" value="IGv"/>
    <property type="match status" value="1"/>
</dbReference>
<evidence type="ECO:0000313" key="7">
    <source>
        <dbReference type="RefSeq" id="XP_060541104.1"/>
    </source>
</evidence>
<dbReference type="PROSITE" id="PS50835">
    <property type="entry name" value="IG_LIKE"/>
    <property type="match status" value="3"/>
</dbReference>
<evidence type="ECO:0000313" key="6">
    <source>
        <dbReference type="Proteomes" id="UP001652622"/>
    </source>
</evidence>
<dbReference type="InterPro" id="IPR007110">
    <property type="entry name" value="Ig-like_dom"/>
</dbReference>
<reference evidence="7" key="1">
    <citation type="submission" date="2025-08" db="UniProtKB">
        <authorList>
            <consortium name="RefSeq"/>
        </authorList>
    </citation>
    <scope>IDENTIFICATION</scope>
    <source>
        <tissue evidence="7">Blood</tissue>
    </source>
</reference>
<dbReference type="Proteomes" id="UP001652622">
    <property type="component" value="Unplaced"/>
</dbReference>
<feature type="domain" description="Ig-like" evidence="5">
    <location>
        <begin position="35"/>
        <end position="119"/>
    </location>
</feature>
<dbReference type="Pfam" id="PF07686">
    <property type="entry name" value="V-set"/>
    <property type="match status" value="1"/>
</dbReference>
<dbReference type="Pfam" id="PF07654">
    <property type="entry name" value="C1-set"/>
    <property type="match status" value="2"/>
</dbReference>
<keyword evidence="3" id="KW-1133">Transmembrane helix</keyword>
<dbReference type="InterPro" id="IPR003597">
    <property type="entry name" value="Ig_C1-set"/>
</dbReference>
<proteinExistence type="predicted"/>
<dbReference type="GeneID" id="117660374"/>
<dbReference type="RefSeq" id="XP_060541104.1">
    <property type="nucleotide sequence ID" value="XM_060685121.1"/>
</dbReference>
<gene>
    <name evidence="7" type="primary">LOC117660374</name>
</gene>
<dbReference type="Gene3D" id="2.60.40.10">
    <property type="entry name" value="Immunoglobulins"/>
    <property type="match status" value="3"/>
</dbReference>
<feature type="domain" description="Ig-like" evidence="5">
    <location>
        <begin position="145"/>
        <end position="245"/>
    </location>
</feature>